<reference evidence="1 2" key="1">
    <citation type="submission" date="2019-03" db="EMBL/GenBank/DDBJ databases">
        <title>Genomic Encyclopedia of Type Strains, Phase III (KMG-III): the genomes of soil and plant-associated and newly described type strains.</title>
        <authorList>
            <person name="Whitman W."/>
        </authorList>
    </citation>
    <scope>NUCLEOTIDE SEQUENCE [LARGE SCALE GENOMIC DNA]</scope>
    <source>
        <strain evidence="1 2">CECT 8446</strain>
    </source>
</reference>
<proteinExistence type="predicted"/>
<accession>A0A4V3D1X5</accession>
<keyword evidence="2" id="KW-1185">Reference proteome</keyword>
<dbReference type="RefSeq" id="WP_133557115.1">
    <property type="nucleotide sequence ID" value="NZ_SNYF01000008.1"/>
</dbReference>
<evidence type="ECO:0000313" key="1">
    <source>
        <dbReference type="EMBL" id="TDQ15059.1"/>
    </source>
</evidence>
<dbReference type="Proteomes" id="UP000294535">
    <property type="component" value="Unassembled WGS sequence"/>
</dbReference>
<protein>
    <submittedName>
        <fullName evidence="1">Uncharacterized protein</fullName>
    </submittedName>
</protein>
<sequence length="263" mass="29375">MKRIFSTQNPFANGRSFLLVAILLLLSFGCSIDQNTTLVDPELNKVEKSLHSEMAKFLQSPEYKKALETIYSNPNSKINGQGNGAMVVTSPYGQYYIINQDLDGDNLVDLGYDFGVPAGEFDMKYLPNGRIQFSINSKKAIANVKKVVGYDDWGWIQWPIFEPLYSNICEGGNGTLIGKVTSTLVPLELWPGFIIYLLEPETADVLNLRATVKDSYKGSIVDEETWEETPICEEATVSKSLSIKITTILQNKNPRINANIKMD</sequence>
<dbReference type="EMBL" id="SNYF01000008">
    <property type="protein sequence ID" value="TDQ15059.1"/>
    <property type="molecule type" value="Genomic_DNA"/>
</dbReference>
<name>A0A4V3D1X5_9BACT</name>
<evidence type="ECO:0000313" key="2">
    <source>
        <dbReference type="Proteomes" id="UP000294535"/>
    </source>
</evidence>
<gene>
    <name evidence="1" type="ORF">DFQ04_2945</name>
</gene>
<organism evidence="1 2">
    <name type="scientific">Algoriphagus boseongensis</name>
    <dbReference type="NCBI Taxonomy" id="1442587"/>
    <lineage>
        <taxon>Bacteria</taxon>
        <taxon>Pseudomonadati</taxon>
        <taxon>Bacteroidota</taxon>
        <taxon>Cytophagia</taxon>
        <taxon>Cytophagales</taxon>
        <taxon>Cyclobacteriaceae</taxon>
        <taxon>Algoriphagus</taxon>
    </lineage>
</organism>
<dbReference type="AlphaFoldDB" id="A0A4V3D1X5"/>
<dbReference type="PROSITE" id="PS51257">
    <property type="entry name" value="PROKAR_LIPOPROTEIN"/>
    <property type="match status" value="1"/>
</dbReference>
<comment type="caution">
    <text evidence="1">The sequence shown here is derived from an EMBL/GenBank/DDBJ whole genome shotgun (WGS) entry which is preliminary data.</text>
</comment>